<dbReference type="PANTHER" id="PTHR43711:SF26">
    <property type="entry name" value="SENSOR HISTIDINE KINASE RCSC"/>
    <property type="match status" value="1"/>
</dbReference>
<dbReference type="Gene3D" id="3.30.565.10">
    <property type="entry name" value="Histidine kinase-like ATPase, C-terminal domain"/>
    <property type="match status" value="1"/>
</dbReference>
<dbReference type="EMBL" id="BJYU01000045">
    <property type="protein sequence ID" value="GEO15616.1"/>
    <property type="molecule type" value="Genomic_DNA"/>
</dbReference>
<feature type="transmembrane region" description="Helical" evidence="7">
    <location>
        <begin position="62"/>
        <end position="80"/>
    </location>
</feature>
<protein>
    <recommendedName>
        <fullName evidence="2">histidine kinase</fullName>
        <ecNumber evidence="2">2.7.13.3</ecNumber>
    </recommendedName>
</protein>
<dbReference type="SUPFAM" id="SSF55785">
    <property type="entry name" value="PYP-like sensor domain (PAS domain)"/>
    <property type="match status" value="1"/>
</dbReference>
<dbReference type="SUPFAM" id="SSF47384">
    <property type="entry name" value="Homodimeric domain of signal transducing histidine kinase"/>
    <property type="match status" value="1"/>
</dbReference>
<evidence type="ECO:0000256" key="1">
    <source>
        <dbReference type="ARBA" id="ARBA00000085"/>
    </source>
</evidence>
<evidence type="ECO:0000256" key="6">
    <source>
        <dbReference type="ARBA" id="ARBA00023012"/>
    </source>
</evidence>
<feature type="domain" description="Histidine kinase" evidence="8">
    <location>
        <begin position="343"/>
        <end position="561"/>
    </location>
</feature>
<accession>A0A512BUF6</accession>
<evidence type="ECO:0000256" key="3">
    <source>
        <dbReference type="ARBA" id="ARBA00022553"/>
    </source>
</evidence>
<name>A0A512BUF6_9HYPH</name>
<dbReference type="SMART" id="SM00388">
    <property type="entry name" value="HisKA"/>
    <property type="match status" value="1"/>
</dbReference>
<feature type="domain" description="PAS" evidence="9">
    <location>
        <begin position="216"/>
        <end position="267"/>
    </location>
</feature>
<dbReference type="PROSITE" id="PS50112">
    <property type="entry name" value="PAS"/>
    <property type="match status" value="1"/>
</dbReference>
<dbReference type="CDD" id="cd00130">
    <property type="entry name" value="PAS"/>
    <property type="match status" value="1"/>
</dbReference>
<keyword evidence="5 10" id="KW-0418">Kinase</keyword>
<feature type="transmembrane region" description="Helical" evidence="7">
    <location>
        <begin position="131"/>
        <end position="149"/>
    </location>
</feature>
<dbReference type="SMART" id="SM00387">
    <property type="entry name" value="HATPase_c"/>
    <property type="match status" value="1"/>
</dbReference>
<dbReference type="EC" id="2.7.13.3" evidence="2"/>
<dbReference type="PRINTS" id="PR00344">
    <property type="entry name" value="BCTRLSENSOR"/>
</dbReference>
<dbReference type="Proteomes" id="UP000321085">
    <property type="component" value="Unassembled WGS sequence"/>
</dbReference>
<dbReference type="PROSITE" id="PS50109">
    <property type="entry name" value="HIS_KIN"/>
    <property type="match status" value="1"/>
</dbReference>
<dbReference type="InterPro" id="IPR003594">
    <property type="entry name" value="HATPase_dom"/>
</dbReference>
<dbReference type="OrthoDB" id="9801651at2"/>
<dbReference type="RefSeq" id="WP_114187762.1">
    <property type="nucleotide sequence ID" value="NZ_BJYU01000045.1"/>
</dbReference>
<dbReference type="InterPro" id="IPR036097">
    <property type="entry name" value="HisK_dim/P_sf"/>
</dbReference>
<keyword evidence="7" id="KW-0472">Membrane</keyword>
<evidence type="ECO:0000256" key="4">
    <source>
        <dbReference type="ARBA" id="ARBA00022679"/>
    </source>
</evidence>
<keyword evidence="3" id="KW-0597">Phosphoprotein</keyword>
<keyword evidence="7" id="KW-0812">Transmembrane</keyword>
<gene>
    <name evidence="10" type="ORF">MAE02_33120</name>
</gene>
<comment type="catalytic activity">
    <reaction evidence="1">
        <text>ATP + protein L-histidine = ADP + protein N-phospho-L-histidine.</text>
        <dbReference type="EC" id="2.7.13.3"/>
    </reaction>
</comment>
<keyword evidence="11" id="KW-1185">Reference proteome</keyword>
<sequence>MQTDSTRHWIDEWLSGLLHRSTLADPAECARQERFIISRTVTSLFALVGLPLSLLAQTGPSLLESWAALTLAPLASVFILSRWGRLAPAQALISAALTLFAATAAAGGGGLAWLVLLAVPLEALLNGSRRGLAAACLLAILGVPLTYMLQANGVAEHGLAPGAGVAIAGAILLGHMASRAVMDRRLDQILGARARSGQDPEAETLSAFDDLVTWHDGNGIILRSNGASTRLLGAPPSSIHGNGLFTRIHVADRPVFLKAVSDAINGAESALARFRVQSGDAGSHPVVWVEMRVHRLRLAGDDRCAAVAVTRDISDHQIRAEELDATRRAAVSASEGRAQLLATVSHELRTPLNAIVGYSEILMGKGGPGLLERRESYAQIINHSGQHMLGVVNTLLDLSAIEAGHYNLAFETIDVAELIEECCSVIALPAEQGDIVLRRDLAPGLPDLVADRRACRQILLNLLSNAVKFTPKGGEVAVEARHEGGFVSLAIRDTGIGVAEADLPRLGMPFYQGSGRGRIEKGNGLGLSVVRGLVTLHQGAFRISSTPGNGTCVRISLPVDARVAAAAKGLVPAARRHDHDRHDVIVLKTG</sequence>
<proteinExistence type="predicted"/>
<keyword evidence="7" id="KW-1133">Transmembrane helix</keyword>
<dbReference type="PANTHER" id="PTHR43711">
    <property type="entry name" value="TWO-COMPONENT HISTIDINE KINASE"/>
    <property type="match status" value="1"/>
</dbReference>
<dbReference type="InterPro" id="IPR004358">
    <property type="entry name" value="Sig_transdc_His_kin-like_C"/>
</dbReference>
<evidence type="ECO:0000259" key="9">
    <source>
        <dbReference type="PROSITE" id="PS50112"/>
    </source>
</evidence>
<dbReference type="InterPro" id="IPR050736">
    <property type="entry name" value="Sensor_HK_Regulatory"/>
</dbReference>
<dbReference type="AlphaFoldDB" id="A0A512BUF6"/>
<evidence type="ECO:0000313" key="11">
    <source>
        <dbReference type="Proteomes" id="UP000321085"/>
    </source>
</evidence>
<dbReference type="Gene3D" id="3.30.450.20">
    <property type="entry name" value="PAS domain"/>
    <property type="match status" value="1"/>
</dbReference>
<feature type="transmembrane region" description="Helical" evidence="7">
    <location>
        <begin position="36"/>
        <end position="56"/>
    </location>
</feature>
<dbReference type="SUPFAM" id="SSF55874">
    <property type="entry name" value="ATPase domain of HSP90 chaperone/DNA topoisomerase II/histidine kinase"/>
    <property type="match status" value="1"/>
</dbReference>
<evidence type="ECO:0000256" key="5">
    <source>
        <dbReference type="ARBA" id="ARBA00022777"/>
    </source>
</evidence>
<keyword evidence="6" id="KW-0902">Two-component regulatory system</keyword>
<reference evidence="10 11" key="1">
    <citation type="submission" date="2019-07" db="EMBL/GenBank/DDBJ databases">
        <title>Whole genome shotgun sequence of Microvirga aerophila NBRC 106136.</title>
        <authorList>
            <person name="Hosoyama A."/>
            <person name="Uohara A."/>
            <person name="Ohji S."/>
            <person name="Ichikawa N."/>
        </authorList>
    </citation>
    <scope>NUCLEOTIDE SEQUENCE [LARGE SCALE GENOMIC DNA]</scope>
    <source>
        <strain evidence="10 11">NBRC 106136</strain>
    </source>
</reference>
<feature type="transmembrane region" description="Helical" evidence="7">
    <location>
        <begin position="92"/>
        <end position="119"/>
    </location>
</feature>
<dbReference type="InterPro" id="IPR000014">
    <property type="entry name" value="PAS"/>
</dbReference>
<evidence type="ECO:0000259" key="8">
    <source>
        <dbReference type="PROSITE" id="PS50109"/>
    </source>
</evidence>
<dbReference type="Pfam" id="PF00512">
    <property type="entry name" value="HisKA"/>
    <property type="match status" value="1"/>
</dbReference>
<keyword evidence="4" id="KW-0808">Transferase</keyword>
<organism evidence="10 11">
    <name type="scientific">Microvirga aerophila</name>
    <dbReference type="NCBI Taxonomy" id="670291"/>
    <lineage>
        <taxon>Bacteria</taxon>
        <taxon>Pseudomonadati</taxon>
        <taxon>Pseudomonadota</taxon>
        <taxon>Alphaproteobacteria</taxon>
        <taxon>Hyphomicrobiales</taxon>
        <taxon>Methylobacteriaceae</taxon>
        <taxon>Microvirga</taxon>
    </lineage>
</organism>
<dbReference type="GO" id="GO:0000155">
    <property type="term" value="F:phosphorelay sensor kinase activity"/>
    <property type="evidence" value="ECO:0007669"/>
    <property type="project" value="InterPro"/>
</dbReference>
<evidence type="ECO:0000256" key="2">
    <source>
        <dbReference type="ARBA" id="ARBA00012438"/>
    </source>
</evidence>
<dbReference type="InterPro" id="IPR036890">
    <property type="entry name" value="HATPase_C_sf"/>
</dbReference>
<dbReference type="InterPro" id="IPR035965">
    <property type="entry name" value="PAS-like_dom_sf"/>
</dbReference>
<comment type="caution">
    <text evidence="10">The sequence shown here is derived from an EMBL/GenBank/DDBJ whole genome shotgun (WGS) entry which is preliminary data.</text>
</comment>
<dbReference type="InterPro" id="IPR005467">
    <property type="entry name" value="His_kinase_dom"/>
</dbReference>
<dbReference type="Pfam" id="PF02518">
    <property type="entry name" value="HATPase_c"/>
    <property type="match status" value="1"/>
</dbReference>
<feature type="transmembrane region" description="Helical" evidence="7">
    <location>
        <begin position="158"/>
        <end position="177"/>
    </location>
</feature>
<dbReference type="InterPro" id="IPR003661">
    <property type="entry name" value="HisK_dim/P_dom"/>
</dbReference>
<dbReference type="Gene3D" id="1.10.287.130">
    <property type="match status" value="1"/>
</dbReference>
<evidence type="ECO:0000256" key="7">
    <source>
        <dbReference type="SAM" id="Phobius"/>
    </source>
</evidence>
<evidence type="ECO:0000313" key="10">
    <source>
        <dbReference type="EMBL" id="GEO15616.1"/>
    </source>
</evidence>
<dbReference type="CDD" id="cd00082">
    <property type="entry name" value="HisKA"/>
    <property type="match status" value="1"/>
</dbReference>